<dbReference type="EMBL" id="BSXS01002388">
    <property type="protein sequence ID" value="GME78962.1"/>
    <property type="molecule type" value="Genomic_DNA"/>
</dbReference>
<name>A0ACB5T197_AMBMO</name>
<gene>
    <name evidence="1" type="ORF">Amon02_000369500</name>
</gene>
<comment type="caution">
    <text evidence="1">The sequence shown here is derived from an EMBL/GenBank/DDBJ whole genome shotgun (WGS) entry which is preliminary data.</text>
</comment>
<dbReference type="Proteomes" id="UP001165064">
    <property type="component" value="Unassembled WGS sequence"/>
</dbReference>
<proteinExistence type="predicted"/>
<reference evidence="1" key="1">
    <citation type="submission" date="2023-04" db="EMBL/GenBank/DDBJ databases">
        <title>Ambrosiozyma monospora NBRC 10751.</title>
        <authorList>
            <person name="Ichikawa N."/>
            <person name="Sato H."/>
            <person name="Tonouchi N."/>
        </authorList>
    </citation>
    <scope>NUCLEOTIDE SEQUENCE</scope>
    <source>
        <strain evidence="1">NBRC 10751</strain>
    </source>
</reference>
<organism evidence="1 2">
    <name type="scientific">Ambrosiozyma monospora</name>
    <name type="common">Yeast</name>
    <name type="synonym">Endomycopsis monosporus</name>
    <dbReference type="NCBI Taxonomy" id="43982"/>
    <lineage>
        <taxon>Eukaryota</taxon>
        <taxon>Fungi</taxon>
        <taxon>Dikarya</taxon>
        <taxon>Ascomycota</taxon>
        <taxon>Saccharomycotina</taxon>
        <taxon>Pichiomycetes</taxon>
        <taxon>Pichiales</taxon>
        <taxon>Pichiaceae</taxon>
        <taxon>Ambrosiozyma</taxon>
    </lineage>
</organism>
<evidence type="ECO:0000313" key="2">
    <source>
        <dbReference type="Proteomes" id="UP001165064"/>
    </source>
</evidence>
<protein>
    <submittedName>
        <fullName evidence="1">Unnamed protein product</fullName>
    </submittedName>
</protein>
<accession>A0ACB5T197</accession>
<keyword evidence="2" id="KW-1185">Reference proteome</keyword>
<evidence type="ECO:0000313" key="1">
    <source>
        <dbReference type="EMBL" id="GME78962.1"/>
    </source>
</evidence>
<sequence length="171" mass="18793">MHFNHPKTLFLLSLVPQLTKANELLTALFQDMVENSNEYYSYILTAKTSDYGVLLDLEQDGFLTKDYYEEMPDMLTKSSKYTSGFSSFATHLPWYSSRILPLLKDADADSGSDGDAVSGSRSSKPFNVTSDMIVNPNVSVNDAMARFGFDSNVLRGLSVGVPAVAVGLILL</sequence>